<dbReference type="EMBL" id="CP021978">
    <property type="protein sequence ID" value="QCD60252.1"/>
    <property type="molecule type" value="Genomic_DNA"/>
</dbReference>
<keyword evidence="1" id="KW-0472">Membrane</keyword>
<evidence type="ECO:0000313" key="2">
    <source>
        <dbReference type="EMBL" id="QCD60252.1"/>
    </source>
</evidence>
<proteinExistence type="predicted"/>
<keyword evidence="1" id="KW-0812">Transmembrane</keyword>
<keyword evidence="1" id="KW-1133">Transmembrane helix</keyword>
<feature type="transmembrane region" description="Helical" evidence="1">
    <location>
        <begin position="95"/>
        <end position="113"/>
    </location>
</feature>
<dbReference type="RefSeq" id="WP_175436713.1">
    <property type="nucleotide sequence ID" value="NZ_CP021978.1"/>
</dbReference>
<feature type="transmembrane region" description="Helical" evidence="1">
    <location>
        <begin position="5"/>
        <end position="23"/>
    </location>
</feature>
<sequence>MEVRWAYLDVAVVGPAIAVSPWLPSVVGILDLTGFTAILSMLICGFVPSLLLGALLGRARACRLLAACGAAGPALWILDFTVFSDPDVHTSEAVAVGFAGALAVGLISAPLVWGAMAGRYCSRPGAAQ</sequence>
<protein>
    <submittedName>
        <fullName evidence="2">Uncharacterized protein</fullName>
    </submittedName>
</protein>
<dbReference type="KEGG" id="shaw:CEB94_39980"/>
<evidence type="ECO:0000256" key="1">
    <source>
        <dbReference type="SAM" id="Phobius"/>
    </source>
</evidence>
<dbReference type="AlphaFoldDB" id="A0A6G5RRR9"/>
<organism evidence="2 3">
    <name type="scientific">Streptomyces hawaiiensis</name>
    <dbReference type="NCBI Taxonomy" id="67305"/>
    <lineage>
        <taxon>Bacteria</taxon>
        <taxon>Bacillati</taxon>
        <taxon>Actinomycetota</taxon>
        <taxon>Actinomycetes</taxon>
        <taxon>Kitasatosporales</taxon>
        <taxon>Streptomycetaceae</taxon>
        <taxon>Streptomyces</taxon>
    </lineage>
</organism>
<reference evidence="2 3" key="1">
    <citation type="submission" date="2017-06" db="EMBL/GenBank/DDBJ databases">
        <title>Complete Genome Sequence of Streptomyces hawaiiensis NRRL 15010 and insights into acyldepsipeptides biosynthesis.</title>
        <authorList>
            <person name="Mariita R.M."/>
            <person name="Sello J.K."/>
        </authorList>
    </citation>
    <scope>NUCLEOTIDE SEQUENCE [LARGE SCALE GENOMIC DNA]</scope>
    <source>
        <strain evidence="2 3">ATCC 12236</strain>
    </source>
</reference>
<name>A0A6G5RRR9_9ACTN</name>
<feature type="transmembrane region" description="Helical" evidence="1">
    <location>
        <begin position="64"/>
        <end position="83"/>
    </location>
</feature>
<dbReference type="Proteomes" id="UP000495940">
    <property type="component" value="Chromosome"/>
</dbReference>
<keyword evidence="3" id="KW-1185">Reference proteome</keyword>
<gene>
    <name evidence="2" type="ORF">CEB94_39980</name>
</gene>
<evidence type="ECO:0000313" key="3">
    <source>
        <dbReference type="Proteomes" id="UP000495940"/>
    </source>
</evidence>
<feature type="transmembrane region" description="Helical" evidence="1">
    <location>
        <begin position="35"/>
        <end position="57"/>
    </location>
</feature>
<accession>A0A6G5RRR9</accession>